<dbReference type="GO" id="GO:0045893">
    <property type="term" value="P:positive regulation of DNA-templated transcription"/>
    <property type="evidence" value="ECO:0007669"/>
    <property type="project" value="EnsemblFungi"/>
</dbReference>
<evidence type="ECO:0000313" key="15">
    <source>
        <dbReference type="EMBL" id="CCC69943.1"/>
    </source>
</evidence>
<evidence type="ECO:0000256" key="8">
    <source>
        <dbReference type="ARBA" id="ARBA00022816"/>
    </source>
</evidence>
<keyword evidence="6" id="KW-0677">Repeat</keyword>
<dbReference type="PANTHER" id="PTHR23198:SF6">
    <property type="entry name" value="NUCLEAR PORE COMPLEX PROTEIN NUP98-NUP96"/>
    <property type="match status" value="1"/>
</dbReference>
<dbReference type="AlphaFoldDB" id="G0VEF2"/>
<dbReference type="InterPro" id="IPR037665">
    <property type="entry name" value="Nucleoporin_S59-like"/>
</dbReference>
<feature type="compositionally biased region" description="Basic and acidic residues" evidence="13">
    <location>
        <begin position="576"/>
        <end position="604"/>
    </location>
</feature>
<dbReference type="GO" id="GO:0006409">
    <property type="term" value="P:tRNA export from nucleus"/>
    <property type="evidence" value="ECO:0007669"/>
    <property type="project" value="EnsemblFungi"/>
</dbReference>
<dbReference type="HOGENOM" id="CLU_005908_0_0_1"/>
<feature type="compositionally biased region" description="Polar residues" evidence="13">
    <location>
        <begin position="302"/>
        <end position="320"/>
    </location>
</feature>
<dbReference type="GeneID" id="96903549"/>
<evidence type="ECO:0000256" key="1">
    <source>
        <dbReference type="ARBA" id="ARBA00004335"/>
    </source>
</evidence>
<feature type="compositionally biased region" description="Polar residues" evidence="13">
    <location>
        <begin position="228"/>
        <end position="267"/>
    </location>
</feature>
<keyword evidence="9" id="KW-0653">Protein transport</keyword>
<keyword evidence="5" id="KW-0813">Transport</keyword>
<dbReference type="GO" id="GO:0006607">
    <property type="term" value="P:NLS-bearing protein import into nucleus"/>
    <property type="evidence" value="ECO:0007669"/>
    <property type="project" value="EnsemblFungi"/>
</dbReference>
<dbReference type="InterPro" id="IPR036903">
    <property type="entry name" value="Nup98_auto-Pept-S59_dom_sf"/>
</dbReference>
<dbReference type="PANTHER" id="PTHR23198">
    <property type="entry name" value="NUCLEOPORIN"/>
    <property type="match status" value="1"/>
</dbReference>
<dbReference type="GO" id="GO:0051664">
    <property type="term" value="P:nuclear pore localization"/>
    <property type="evidence" value="ECO:0007669"/>
    <property type="project" value="EnsemblFungi"/>
</dbReference>
<evidence type="ECO:0000256" key="5">
    <source>
        <dbReference type="ARBA" id="ARBA00022448"/>
    </source>
</evidence>
<dbReference type="InterPro" id="IPR021967">
    <property type="entry name" value="Nup98_C"/>
</dbReference>
<keyword evidence="8" id="KW-0509">mRNA transport</keyword>
<feature type="region of interest" description="Disordered" evidence="13">
    <location>
        <begin position="395"/>
        <end position="415"/>
    </location>
</feature>
<dbReference type="GO" id="GO:0000973">
    <property type="term" value="P:post-transcriptional tethering of RNA polymerase II gene DNA at nuclear periphery"/>
    <property type="evidence" value="ECO:0007669"/>
    <property type="project" value="EnsemblFungi"/>
</dbReference>
<dbReference type="GO" id="GO:0000781">
    <property type="term" value="C:chromosome, telomeric region"/>
    <property type="evidence" value="ECO:0007669"/>
    <property type="project" value="GOC"/>
</dbReference>
<feature type="domain" description="Peptidase S59" evidence="14">
    <location>
        <begin position="415"/>
        <end position="562"/>
    </location>
</feature>
<reference evidence="15 16" key="1">
    <citation type="journal article" date="2011" name="Proc. Natl. Acad. Sci. U.S.A.">
        <title>Evolutionary erosion of yeast sex chromosomes by mating-type switching accidents.</title>
        <authorList>
            <person name="Gordon J.L."/>
            <person name="Armisen D."/>
            <person name="Proux-Wera E."/>
            <person name="Oheigeartaigh S.S."/>
            <person name="Byrne K.P."/>
            <person name="Wolfe K.H."/>
        </authorList>
    </citation>
    <scope>NUCLEOTIDE SEQUENCE [LARGE SCALE GENOMIC DNA]</scope>
    <source>
        <strain evidence="16">ATCC 76901 / BCRC 22586 / CBS 4309 / NBRC 1992 / NRRL Y-12630</strain>
    </source>
</reference>
<feature type="compositionally biased region" description="Low complexity" evidence="13">
    <location>
        <begin position="16"/>
        <end position="30"/>
    </location>
</feature>
<dbReference type="GO" id="GO:0008139">
    <property type="term" value="F:nuclear localization sequence binding"/>
    <property type="evidence" value="ECO:0007669"/>
    <property type="project" value="TreeGrafter"/>
</dbReference>
<dbReference type="eggNOG" id="KOG0845">
    <property type="taxonomic scope" value="Eukaryota"/>
</dbReference>
<keyword evidence="16" id="KW-1185">Reference proteome</keyword>
<dbReference type="GO" id="GO:0006302">
    <property type="term" value="P:double-strand break repair"/>
    <property type="evidence" value="ECO:0007669"/>
    <property type="project" value="EnsemblFungi"/>
</dbReference>
<evidence type="ECO:0000256" key="7">
    <source>
        <dbReference type="ARBA" id="ARBA00022813"/>
    </source>
</evidence>
<keyword evidence="10" id="KW-0811">Translocation</keyword>
<dbReference type="STRING" id="1064592.G0VEF2"/>
<evidence type="ECO:0000313" key="16">
    <source>
        <dbReference type="Proteomes" id="UP000001640"/>
    </source>
</evidence>
<keyword evidence="12" id="KW-0539">Nucleus</keyword>
<dbReference type="SUPFAM" id="SSF82215">
    <property type="entry name" value="C-terminal autoproteolytic domain of nucleoporin nup98"/>
    <property type="match status" value="1"/>
</dbReference>
<dbReference type="RefSeq" id="XP_003676304.1">
    <property type="nucleotide sequence ID" value="XM_003676256.1"/>
</dbReference>
<feature type="region of interest" description="Disordered" evidence="13">
    <location>
        <begin position="223"/>
        <end position="267"/>
    </location>
</feature>
<dbReference type="FunCoup" id="G0VEF2">
    <property type="interactions" value="841"/>
</dbReference>
<evidence type="ECO:0000256" key="13">
    <source>
        <dbReference type="SAM" id="MobiDB-lite"/>
    </source>
</evidence>
<evidence type="ECO:0000256" key="10">
    <source>
        <dbReference type="ARBA" id="ARBA00023010"/>
    </source>
</evidence>
<comment type="similarity">
    <text evidence="4">Belongs to the nucleoporin GLFG family.</text>
</comment>
<evidence type="ECO:0000256" key="4">
    <source>
        <dbReference type="ARBA" id="ARBA00008926"/>
    </source>
</evidence>
<evidence type="ECO:0000256" key="12">
    <source>
        <dbReference type="ARBA" id="ARBA00023242"/>
    </source>
</evidence>
<dbReference type="GO" id="GO:0031509">
    <property type="term" value="P:subtelomeric heterochromatin formation"/>
    <property type="evidence" value="ECO:0007669"/>
    <property type="project" value="EnsemblFungi"/>
</dbReference>
<dbReference type="Gene3D" id="1.25.40.690">
    <property type="match status" value="1"/>
</dbReference>
<keyword evidence="11" id="KW-0906">Nuclear pore complex</keyword>
<dbReference type="OrthoDB" id="3797628at2759"/>
<feature type="region of interest" description="Disordered" evidence="13">
    <location>
        <begin position="144"/>
        <end position="186"/>
    </location>
</feature>
<keyword evidence="7" id="KW-0068">Autocatalytic cleavage</keyword>
<protein>
    <recommendedName>
        <fullName evidence="14">Peptidase S59 domain-containing protein</fullName>
    </recommendedName>
</protein>
<dbReference type="InParanoid" id="G0VEF2"/>
<dbReference type="GO" id="GO:0031965">
    <property type="term" value="C:nuclear membrane"/>
    <property type="evidence" value="ECO:0007669"/>
    <property type="project" value="UniProtKB-SubCell"/>
</dbReference>
<dbReference type="GO" id="GO:0016973">
    <property type="term" value="P:poly(A)+ mRNA export from nucleus"/>
    <property type="evidence" value="ECO:0007669"/>
    <property type="project" value="EnsemblFungi"/>
</dbReference>
<dbReference type="GO" id="GO:0044614">
    <property type="term" value="C:nuclear pore cytoplasmic filaments"/>
    <property type="evidence" value="ECO:0007669"/>
    <property type="project" value="TreeGrafter"/>
</dbReference>
<evidence type="ECO:0000256" key="3">
    <source>
        <dbReference type="ARBA" id="ARBA00004620"/>
    </source>
</evidence>
<dbReference type="Pfam" id="PF12110">
    <property type="entry name" value="Nup96"/>
    <property type="match status" value="1"/>
</dbReference>
<dbReference type="Pfam" id="PF04096">
    <property type="entry name" value="Nucleoporin2"/>
    <property type="match status" value="1"/>
</dbReference>
<comment type="subcellular location">
    <subcellularLocation>
        <location evidence="1">Nucleus membrane</location>
        <topology evidence="1">Peripheral membrane protein</topology>
        <orientation evidence="1">Cytoplasmic side</orientation>
    </subcellularLocation>
    <subcellularLocation>
        <location evidence="3">Nucleus membrane</location>
        <topology evidence="3">Peripheral membrane protein</topology>
        <orientation evidence="3">Nucleoplasmic side</orientation>
    </subcellularLocation>
    <subcellularLocation>
        <location evidence="2">Nucleus</location>
        <location evidence="2">Nuclear pore complex</location>
    </subcellularLocation>
</comment>
<accession>G0VEF2</accession>
<dbReference type="GO" id="GO:0046822">
    <property type="term" value="P:regulation of nucleocytoplasmic transport"/>
    <property type="evidence" value="ECO:0007669"/>
    <property type="project" value="EnsemblFungi"/>
</dbReference>
<organism evidence="15 16">
    <name type="scientific">Naumovozyma castellii</name>
    <name type="common">Yeast</name>
    <name type="synonym">Saccharomyces castellii</name>
    <dbReference type="NCBI Taxonomy" id="27288"/>
    <lineage>
        <taxon>Eukaryota</taxon>
        <taxon>Fungi</taxon>
        <taxon>Dikarya</taxon>
        <taxon>Ascomycota</taxon>
        <taxon>Saccharomycotina</taxon>
        <taxon>Saccharomycetes</taxon>
        <taxon>Saccharomycetales</taxon>
        <taxon>Saccharomycetaceae</taxon>
        <taxon>Naumovozyma</taxon>
    </lineage>
</organism>
<feature type="compositionally biased region" description="Polar residues" evidence="13">
    <location>
        <begin position="1"/>
        <end position="15"/>
    </location>
</feature>
<feature type="compositionally biased region" description="Low complexity" evidence="13">
    <location>
        <begin position="63"/>
        <end position="76"/>
    </location>
</feature>
<sequence length="1270" mass="141741">MFNRTGNGQSLFGNVNASTPTSTPIASSNPLQFNQKNTGGSLFGNVNANAGTSTPSPSGGLFGNNSNNNMGQNNNQGKGGLFSNTANKPTGGLFGNSNNTNTGSLFGNNNTATNGRLFGNNNKNATTASGGLFGNTTTNTNTNNLGGLFGNKQGGSLTSSNPSGGLFGGQGQSIGSLNNPMATNQQMTPPVINSNPYGLNIAAPQQNISKMPESITATISKKKADKFPSTTENSNNLTTHNETKRSFSVTSTNSGFSNSAPPPQVSQSTLFSKLNSRLNSAQIDMTTRGIFSPSYDRPWMNKNASGNSGTLSRGQRNNPASVKDMTHVTYGRNDVSELRKLRIDPNRSAAKKLKLLSGSPSTTKEFNENKEESTHGEVVQTTNVDDGVDDAKINSSPAKETWDQSLKNNSNSVNSDGYWCSPSPEQLLKLPLQQIKCVPGFVIGRKGYGYITFNYDVDLTAFIKDIENELFGKTVIFRPTKTVEVYPDENTKPSIGYGMNVPATITLENIYPVDKITKKPITDASKINELQTLVRKLKNMRGMEFISYNPFGGIWTFKVSHFSVWGLLNEDDAEISEKEVEQTKQELSKERVAEPSMDDSKNELPNENNDLVLKEQDSEDENPFQLYLQEKQYEPDVKDEDFEGLEVNPLLDISTDWVDQLNLAGSSLRSVFTKNAVIVSNGNDEIDLLFSEYNEEIEFSKKVKKERRLASPYHFAKFSPDTSLLIKNVNTSSGICKKELSSKLKNHLIMTTDTIKTHLKHCDIQLHTETNYPYVAFNSLEFQDVLPLVEKVSPTQYNMWKLCSILFDPIGLSYQVDDPKVKETLLKEKRIKSLTSWIVDQVRDEIRDKISMCDNPLDEIFLHLLMNDVVTATKVASDAKNGHLSVLLLFLGSNDPRIRELAELQVGTWKSNGYQVDPSILKIYELLSGTLLQDNTGLRKLSEEFSWLALLGLSLYYGKVDEYTLEDLILAYLPLFKPNYDDPLYVIFQLFGAQDSTENLFKETQLTSRVLDIQFSWYFIQILKFNKIRQFSSETSDIFSLQFIEELKVGHFNKQALYVSCFISDQSIAKTQIDLLVHQDILQLYNMPNTHILDDLKIPFKLIHGALALTDKYKGDHLSEVRNLLLGQYYDEAEIVFRTIVGPELIISSTTSHNNELNILRDLLEKFPKASMEHWSSGLGVFESYLELALDESTDEAILKNLMAELIIFYDLGKHHNTIPVCCTIISQKIISTILSKYKMDLSTEWKDRMLNLPLGHPERSYLRSELSTI</sequence>
<name>G0VEF2_NAUCA</name>
<dbReference type="Pfam" id="PF13634">
    <property type="entry name" value="Nucleoporin_FG"/>
    <property type="match status" value="1"/>
</dbReference>
<reference key="2">
    <citation type="submission" date="2011-08" db="EMBL/GenBank/DDBJ databases">
        <title>Genome sequence of Naumovozyma castellii.</title>
        <authorList>
            <person name="Gordon J.L."/>
            <person name="Armisen D."/>
            <person name="Proux-Wera E."/>
            <person name="OhEigeartaigh S.S."/>
            <person name="Byrne K.P."/>
            <person name="Wolfe K.H."/>
        </authorList>
    </citation>
    <scope>NUCLEOTIDE SEQUENCE</scope>
    <source>
        <strain>Type strain:CBS 4309</strain>
    </source>
</reference>
<dbReference type="Gene3D" id="3.30.1610.10">
    <property type="entry name" value="Peptidase S59, nucleoporin"/>
    <property type="match status" value="1"/>
</dbReference>
<dbReference type="GO" id="GO:0044613">
    <property type="term" value="C:nuclear pore central transport channel"/>
    <property type="evidence" value="ECO:0007669"/>
    <property type="project" value="EnsemblFungi"/>
</dbReference>
<evidence type="ECO:0000256" key="2">
    <source>
        <dbReference type="ARBA" id="ARBA00004567"/>
    </source>
</evidence>
<dbReference type="PROSITE" id="PS51434">
    <property type="entry name" value="NUP_C"/>
    <property type="match status" value="1"/>
</dbReference>
<dbReference type="GO" id="GO:0003723">
    <property type="term" value="F:RNA binding"/>
    <property type="evidence" value="ECO:0007669"/>
    <property type="project" value="EnsemblFungi"/>
</dbReference>
<feature type="region of interest" description="Disordered" evidence="13">
    <location>
        <begin position="355"/>
        <end position="378"/>
    </location>
</feature>
<dbReference type="KEGG" id="ncs:NCAS_0D03620"/>
<dbReference type="Gene3D" id="6.20.50.170">
    <property type="match status" value="1"/>
</dbReference>
<evidence type="ECO:0000256" key="11">
    <source>
        <dbReference type="ARBA" id="ARBA00023132"/>
    </source>
</evidence>
<dbReference type="GO" id="GO:0034398">
    <property type="term" value="P:telomere tethering at nuclear periphery"/>
    <property type="evidence" value="ECO:0007669"/>
    <property type="project" value="EnsemblFungi"/>
</dbReference>
<dbReference type="MEROPS" id="S59.002"/>
<feature type="compositionally biased region" description="Basic and acidic residues" evidence="13">
    <location>
        <begin position="365"/>
        <end position="375"/>
    </location>
</feature>
<dbReference type="FunFam" id="3.30.1610.10:FF:000003">
    <property type="entry name" value="Nucleoporin SONB, putative"/>
    <property type="match status" value="1"/>
</dbReference>
<feature type="region of interest" description="Disordered" evidence="13">
    <location>
        <begin position="576"/>
        <end position="606"/>
    </location>
</feature>
<dbReference type="GO" id="GO:0017056">
    <property type="term" value="F:structural constituent of nuclear pore"/>
    <property type="evidence" value="ECO:0007669"/>
    <property type="project" value="EnsemblFungi"/>
</dbReference>
<evidence type="ECO:0000256" key="9">
    <source>
        <dbReference type="ARBA" id="ARBA00022927"/>
    </source>
</evidence>
<dbReference type="Proteomes" id="UP000001640">
    <property type="component" value="Chromosome 4"/>
</dbReference>
<feature type="region of interest" description="Disordered" evidence="13">
    <location>
        <begin position="1"/>
        <end position="99"/>
    </location>
</feature>
<gene>
    <name evidence="15" type="primary">NCAS0D03620</name>
    <name evidence="15" type="ordered locus">NCAS_0D03620</name>
</gene>
<evidence type="ECO:0000256" key="6">
    <source>
        <dbReference type="ARBA" id="ARBA00022737"/>
    </source>
</evidence>
<dbReference type="InterPro" id="IPR007230">
    <property type="entry name" value="Nup98_auto-Pept-S59_dom"/>
</dbReference>
<dbReference type="InterPro" id="IPR025574">
    <property type="entry name" value="Nucleoporin_FG_rpt"/>
</dbReference>
<dbReference type="EMBL" id="HE576755">
    <property type="protein sequence ID" value="CCC69943.1"/>
    <property type="molecule type" value="Genomic_DNA"/>
</dbReference>
<proteinExistence type="inferred from homology"/>
<feature type="region of interest" description="Disordered" evidence="13">
    <location>
        <begin position="298"/>
        <end position="326"/>
    </location>
</feature>
<dbReference type="GO" id="GO:0036228">
    <property type="term" value="P:protein localization to nuclear inner membrane"/>
    <property type="evidence" value="ECO:0007669"/>
    <property type="project" value="EnsemblFungi"/>
</dbReference>
<evidence type="ECO:0000259" key="14">
    <source>
        <dbReference type="PROSITE" id="PS51434"/>
    </source>
</evidence>
<dbReference type="OMA" id="PMGKGLN"/>
<dbReference type="GO" id="GO:0031080">
    <property type="term" value="C:nuclear pore outer ring"/>
    <property type="evidence" value="ECO:0007669"/>
    <property type="project" value="EnsemblFungi"/>
</dbReference>
<feature type="compositionally biased region" description="Polar residues" evidence="13">
    <location>
        <begin position="31"/>
        <end position="57"/>
    </location>
</feature>